<name>A0AAW1GU00_SAPOF</name>
<keyword evidence="8" id="KW-1185">Reference proteome</keyword>
<reference evidence="7" key="1">
    <citation type="submission" date="2024-03" db="EMBL/GenBank/DDBJ databases">
        <title>WGS assembly of Saponaria officinalis var. Norfolk2.</title>
        <authorList>
            <person name="Jenkins J."/>
            <person name="Shu S."/>
            <person name="Grimwood J."/>
            <person name="Barry K."/>
            <person name="Goodstein D."/>
            <person name="Schmutz J."/>
            <person name="Leebens-Mack J."/>
            <person name="Osbourn A."/>
        </authorList>
    </citation>
    <scope>NUCLEOTIDE SEQUENCE [LARGE SCALE GENOMIC DNA]</scope>
    <source>
        <strain evidence="7">JIC</strain>
    </source>
</reference>
<dbReference type="GO" id="GO:0016104">
    <property type="term" value="P:triterpenoid biosynthetic process"/>
    <property type="evidence" value="ECO:0007669"/>
    <property type="project" value="UniProtKB-ARBA"/>
</dbReference>
<evidence type="ECO:0000256" key="3">
    <source>
        <dbReference type="ARBA" id="ARBA00051296"/>
    </source>
</evidence>
<dbReference type="GO" id="GO:0009690">
    <property type="term" value="P:cytokinin metabolic process"/>
    <property type="evidence" value="ECO:0007669"/>
    <property type="project" value="UniProtKB-ARBA"/>
</dbReference>
<comment type="similarity">
    <text evidence="1 4">Belongs to the UDP-glycosyltransferase family.</text>
</comment>
<evidence type="ECO:0000256" key="5">
    <source>
        <dbReference type="RuleBase" id="RU362057"/>
    </source>
</evidence>
<proteinExistence type="inferred from homology"/>
<dbReference type="Pfam" id="PF00201">
    <property type="entry name" value="UDPGT"/>
    <property type="match status" value="1"/>
</dbReference>
<dbReference type="InterPro" id="IPR035595">
    <property type="entry name" value="UDP_glycos_trans_CS"/>
</dbReference>
<dbReference type="PANTHER" id="PTHR48044:SF22">
    <property type="entry name" value="GLYCOSYLTRANSFERASE"/>
    <property type="match status" value="1"/>
</dbReference>
<dbReference type="GO" id="GO:0016135">
    <property type="term" value="P:saponin biosynthetic process"/>
    <property type="evidence" value="ECO:0007669"/>
    <property type="project" value="UniProtKB-ARBA"/>
</dbReference>
<dbReference type="PANTHER" id="PTHR48044">
    <property type="entry name" value="GLYCOSYLTRANSFERASE"/>
    <property type="match status" value="1"/>
</dbReference>
<dbReference type="AlphaFoldDB" id="A0AAW1GU00"/>
<dbReference type="InterPro" id="IPR058980">
    <property type="entry name" value="Glyco_transf_N"/>
</dbReference>
<accession>A0AAW1GU00</accession>
<evidence type="ECO:0000313" key="7">
    <source>
        <dbReference type="EMBL" id="KAK9664374.1"/>
    </source>
</evidence>
<dbReference type="CDD" id="cd03784">
    <property type="entry name" value="GT1_Gtf-like"/>
    <property type="match status" value="1"/>
</dbReference>
<dbReference type="GO" id="GO:0050404">
    <property type="term" value="F:zeatin O-beta-D-xylosyltransferase activity"/>
    <property type="evidence" value="ECO:0007669"/>
    <property type="project" value="UniProtKB-ARBA"/>
</dbReference>
<dbReference type="Proteomes" id="UP001443914">
    <property type="component" value="Unassembled WGS sequence"/>
</dbReference>
<dbReference type="SUPFAM" id="SSF53756">
    <property type="entry name" value="UDP-Glycosyltransferase/glycogen phosphorylase"/>
    <property type="match status" value="1"/>
</dbReference>
<comment type="caution">
    <text evidence="7">The sequence shown here is derived from an EMBL/GenBank/DDBJ whole genome shotgun (WGS) entry which is preliminary data.</text>
</comment>
<dbReference type="PROSITE" id="PS00375">
    <property type="entry name" value="UDPGT"/>
    <property type="match status" value="1"/>
</dbReference>
<sequence>MLVRTSLSTLLVTRSNVTANVQYYITKLKLYYCGHQLQAHNKMSTKMEALKHPKVAVVMVPFLEQSHLNSLLHLSHLIASYQIPVHYVASPTHIRQATLRYQGHHDPLLSTYIHFHGFHLPPHSLAPPKPDPSSRFPIHLLPVFESSTHLRQPFCQLLQDLSPDFERIVVIHDCNMASVVQDVSLVVPNAESYSFFGISAFSLFLMFWDGIIEKPFQLDHSDVDPSSIPSDDGFIPPEIMKFVLQQFSFLGLERGRLYNTSRVLEGRYVELLEKLSGNSDIKHFAIGPFNPVDLTSSRSGNKERHECLEWLDKQEKDTVLYISFGSTTSMNDEQINELAQGLEKSGQKFIWVIRKADTADVFAANEARNAQLPEGYKERMKDRGMVIREWAPQLEILGHSSTGGFMSHCGWNSCIESISMGVPIMAWPMHSEQPKNAFLVSEVLKVGMLVRDLESHDRIIKSSTIENVVRRMMRQRKETR</sequence>
<protein>
    <recommendedName>
        <fullName evidence="5">Glycosyltransferase</fullName>
        <ecNumber evidence="5">2.4.1.-</ecNumber>
    </recommendedName>
</protein>
<dbReference type="FunFam" id="3.40.50.2000:FF:000238">
    <property type="entry name" value="Glycosyltransferase"/>
    <property type="match status" value="1"/>
</dbReference>
<keyword evidence="2 4" id="KW-0808">Transferase</keyword>
<dbReference type="EMBL" id="JBDFQZ010000014">
    <property type="protein sequence ID" value="KAK9664374.1"/>
    <property type="molecule type" value="Genomic_DNA"/>
</dbReference>
<dbReference type="FunFam" id="3.40.50.2000:FF:000060">
    <property type="entry name" value="Glycosyltransferase"/>
    <property type="match status" value="1"/>
</dbReference>
<evidence type="ECO:0000256" key="2">
    <source>
        <dbReference type="ARBA" id="ARBA00022679"/>
    </source>
</evidence>
<comment type="catalytic activity">
    <reaction evidence="3">
        <text>a 3'-hydro-2'-hydroxy-beta-oxodihydrochalcone + UDP-alpha-D-glucose = a 3'-(beta-D-glucopyranosyl)-2'-hydroxy-beta-oxodihydrochalcone + UDP + H(+)</text>
        <dbReference type="Rhea" id="RHEA:51504"/>
        <dbReference type="ChEBI" id="CHEBI:15378"/>
        <dbReference type="ChEBI" id="CHEBI:58223"/>
        <dbReference type="ChEBI" id="CHEBI:58885"/>
        <dbReference type="ChEBI" id="CHEBI:142482"/>
        <dbReference type="ChEBI" id="CHEBI:142483"/>
        <dbReference type="EC" id="2.4.1.360"/>
    </reaction>
    <physiologicalReaction direction="left-to-right" evidence="3">
        <dbReference type="Rhea" id="RHEA:51505"/>
    </physiologicalReaction>
</comment>
<dbReference type="EC" id="2.4.1.-" evidence="5"/>
<evidence type="ECO:0000256" key="1">
    <source>
        <dbReference type="ARBA" id="ARBA00009995"/>
    </source>
</evidence>
<evidence type="ECO:0000259" key="6">
    <source>
        <dbReference type="Pfam" id="PF26168"/>
    </source>
</evidence>
<dbReference type="Pfam" id="PF26168">
    <property type="entry name" value="Glyco_transf_N"/>
    <property type="match status" value="1"/>
</dbReference>
<dbReference type="GO" id="GO:0120514">
    <property type="term" value="F:2-hydroxyflavanone C-glucosyltransferase activity"/>
    <property type="evidence" value="ECO:0007669"/>
    <property type="project" value="UniProtKB-EC"/>
</dbReference>
<gene>
    <name evidence="7" type="ORF">RND81_14G037100</name>
</gene>
<feature type="domain" description="Glycosyltransferase N-terminal" evidence="6">
    <location>
        <begin position="54"/>
        <end position="291"/>
    </location>
</feature>
<evidence type="ECO:0000256" key="4">
    <source>
        <dbReference type="RuleBase" id="RU003718"/>
    </source>
</evidence>
<organism evidence="7 8">
    <name type="scientific">Saponaria officinalis</name>
    <name type="common">Common soapwort</name>
    <name type="synonym">Lychnis saponaria</name>
    <dbReference type="NCBI Taxonomy" id="3572"/>
    <lineage>
        <taxon>Eukaryota</taxon>
        <taxon>Viridiplantae</taxon>
        <taxon>Streptophyta</taxon>
        <taxon>Embryophyta</taxon>
        <taxon>Tracheophyta</taxon>
        <taxon>Spermatophyta</taxon>
        <taxon>Magnoliopsida</taxon>
        <taxon>eudicotyledons</taxon>
        <taxon>Gunneridae</taxon>
        <taxon>Pentapetalae</taxon>
        <taxon>Caryophyllales</taxon>
        <taxon>Caryophyllaceae</taxon>
        <taxon>Caryophylleae</taxon>
        <taxon>Saponaria</taxon>
    </lineage>
</organism>
<dbReference type="Gene3D" id="3.40.50.2000">
    <property type="entry name" value="Glycogen Phosphorylase B"/>
    <property type="match status" value="2"/>
</dbReference>
<evidence type="ECO:0000313" key="8">
    <source>
        <dbReference type="Proteomes" id="UP001443914"/>
    </source>
</evidence>
<dbReference type="InterPro" id="IPR002213">
    <property type="entry name" value="UDP_glucos_trans"/>
</dbReference>
<keyword evidence="4" id="KW-0328">Glycosyltransferase</keyword>